<sequence>MKRGILEVLLVCAEGIRHTNIIGTPVYYVITKCGNKVHESKVSSVKDEEAWWNEKFMFEFLLIDWKHVTHLKFRIMDKELFTDGGFVDDTYEGEIKIRLKFITNKEVHMEKRALVARVNEPRQSLCRSIINHLKSSWSGFCFYCN</sequence>
<accession>A0ABQ9LTQ7</accession>
<dbReference type="PROSITE" id="PS50004">
    <property type="entry name" value="C2"/>
    <property type="match status" value="1"/>
</dbReference>
<gene>
    <name evidence="4" type="ORF">P3X46_014761</name>
</gene>
<keyword evidence="5" id="KW-1185">Reference proteome</keyword>
<protein>
    <recommendedName>
        <fullName evidence="3">C2 domain-containing protein</fullName>
    </recommendedName>
</protein>
<evidence type="ECO:0000259" key="3">
    <source>
        <dbReference type="PROSITE" id="PS50004"/>
    </source>
</evidence>
<evidence type="ECO:0000256" key="1">
    <source>
        <dbReference type="ARBA" id="ARBA00022723"/>
    </source>
</evidence>
<dbReference type="PANTHER" id="PTHR46502:SF14">
    <property type="entry name" value="CALCIUM-DEPENDENT LIPID-BINDING (CALB DOMAIN) FAMILY PROTEIN"/>
    <property type="match status" value="1"/>
</dbReference>
<evidence type="ECO:0000313" key="5">
    <source>
        <dbReference type="Proteomes" id="UP001174677"/>
    </source>
</evidence>
<keyword evidence="2" id="KW-0106">Calcium</keyword>
<dbReference type="InterPro" id="IPR000008">
    <property type="entry name" value="C2_dom"/>
</dbReference>
<dbReference type="EMBL" id="JARPOI010000009">
    <property type="protein sequence ID" value="KAJ9171379.1"/>
    <property type="molecule type" value="Genomic_DNA"/>
</dbReference>
<reference evidence="4" key="1">
    <citation type="journal article" date="2023" name="Plant Biotechnol. J.">
        <title>Chromosome-level wild Hevea brasiliensis genome provides new tools for genomic-assisted breeding and valuable loci to elevate rubber yield.</title>
        <authorList>
            <person name="Cheng H."/>
            <person name="Song X."/>
            <person name="Hu Y."/>
            <person name="Wu T."/>
            <person name="Yang Q."/>
            <person name="An Z."/>
            <person name="Feng S."/>
            <person name="Deng Z."/>
            <person name="Wu W."/>
            <person name="Zeng X."/>
            <person name="Tu M."/>
            <person name="Wang X."/>
            <person name="Huang H."/>
        </authorList>
    </citation>
    <scope>NUCLEOTIDE SEQUENCE</scope>
    <source>
        <strain evidence="4">MT/VB/25A 57/8</strain>
    </source>
</reference>
<dbReference type="InterPro" id="IPR035892">
    <property type="entry name" value="C2_domain_sf"/>
</dbReference>
<dbReference type="SUPFAM" id="SSF49562">
    <property type="entry name" value="C2 domain (Calcium/lipid-binding domain, CaLB)"/>
    <property type="match status" value="1"/>
</dbReference>
<proteinExistence type="predicted"/>
<dbReference type="PANTHER" id="PTHR46502">
    <property type="entry name" value="C2 DOMAIN-CONTAINING"/>
    <property type="match status" value="1"/>
</dbReference>
<evidence type="ECO:0000256" key="2">
    <source>
        <dbReference type="ARBA" id="ARBA00022837"/>
    </source>
</evidence>
<name>A0ABQ9LTQ7_HEVBR</name>
<dbReference type="Proteomes" id="UP001174677">
    <property type="component" value="Chromosome 9"/>
</dbReference>
<dbReference type="Gene3D" id="2.60.40.150">
    <property type="entry name" value="C2 domain"/>
    <property type="match status" value="1"/>
</dbReference>
<keyword evidence="1" id="KW-0479">Metal-binding</keyword>
<evidence type="ECO:0000313" key="4">
    <source>
        <dbReference type="EMBL" id="KAJ9171379.1"/>
    </source>
</evidence>
<feature type="domain" description="C2" evidence="3">
    <location>
        <begin position="1"/>
        <end position="112"/>
    </location>
</feature>
<comment type="caution">
    <text evidence="4">The sequence shown here is derived from an EMBL/GenBank/DDBJ whole genome shotgun (WGS) entry which is preliminary data.</text>
</comment>
<organism evidence="4 5">
    <name type="scientific">Hevea brasiliensis</name>
    <name type="common">Para rubber tree</name>
    <name type="synonym">Siphonia brasiliensis</name>
    <dbReference type="NCBI Taxonomy" id="3981"/>
    <lineage>
        <taxon>Eukaryota</taxon>
        <taxon>Viridiplantae</taxon>
        <taxon>Streptophyta</taxon>
        <taxon>Embryophyta</taxon>
        <taxon>Tracheophyta</taxon>
        <taxon>Spermatophyta</taxon>
        <taxon>Magnoliopsida</taxon>
        <taxon>eudicotyledons</taxon>
        <taxon>Gunneridae</taxon>
        <taxon>Pentapetalae</taxon>
        <taxon>rosids</taxon>
        <taxon>fabids</taxon>
        <taxon>Malpighiales</taxon>
        <taxon>Euphorbiaceae</taxon>
        <taxon>Crotonoideae</taxon>
        <taxon>Micrandreae</taxon>
        <taxon>Hevea</taxon>
    </lineage>
</organism>
<dbReference type="Pfam" id="PF00168">
    <property type="entry name" value="C2"/>
    <property type="match status" value="1"/>
</dbReference>